<evidence type="ECO:0000259" key="5">
    <source>
        <dbReference type="Pfam" id="PF12734"/>
    </source>
</evidence>
<comment type="subcellular location">
    <subcellularLocation>
        <location evidence="1">Membrane</location>
    </subcellularLocation>
</comment>
<dbReference type="EMBL" id="JAWDJX010000026">
    <property type="protein sequence ID" value="KAK3051412.1"/>
    <property type="molecule type" value="Genomic_DNA"/>
</dbReference>
<comment type="caution">
    <text evidence="6">The sequence shown here is derived from an EMBL/GenBank/DDBJ whole genome shotgun (WGS) entry which is preliminary data.</text>
</comment>
<protein>
    <recommendedName>
        <fullName evidence="5">Cysteine-rich transmembrane domain-containing protein</fullName>
    </recommendedName>
</protein>
<feature type="domain" description="Cysteine-rich transmembrane" evidence="5">
    <location>
        <begin position="73"/>
        <end position="117"/>
    </location>
</feature>
<feature type="compositionally biased region" description="Low complexity" evidence="4">
    <location>
        <begin position="28"/>
        <end position="83"/>
    </location>
</feature>
<dbReference type="GO" id="GO:0016020">
    <property type="term" value="C:membrane"/>
    <property type="evidence" value="ECO:0007669"/>
    <property type="project" value="UniProtKB-SubCell"/>
</dbReference>
<sequence>MAYKAPDGPPPVYPQQAHYDAGPVDPRGQSQGYYGSPPPQQYGQPAPYQQGPYQQGPYGQPAPGYGPQYQQQPMYYQQQPPMGYHDDRRGGGMGAGGGICAGIMGALACCCCLDVLF</sequence>
<reference evidence="6" key="1">
    <citation type="submission" date="2023-04" db="EMBL/GenBank/DDBJ databases">
        <title>Black Yeasts Isolated from many extreme environments.</title>
        <authorList>
            <person name="Coleine C."/>
            <person name="Stajich J.E."/>
            <person name="Selbmann L."/>
        </authorList>
    </citation>
    <scope>NUCLEOTIDE SEQUENCE</scope>
    <source>
        <strain evidence="6">CCFEE 5312</strain>
    </source>
</reference>
<evidence type="ECO:0000256" key="4">
    <source>
        <dbReference type="SAM" id="MobiDB-lite"/>
    </source>
</evidence>
<dbReference type="AlphaFoldDB" id="A0AAJ0DCS2"/>
<gene>
    <name evidence="6" type="ORF">LTR09_007435</name>
</gene>
<organism evidence="6 7">
    <name type="scientific">Extremus antarcticus</name>
    <dbReference type="NCBI Taxonomy" id="702011"/>
    <lineage>
        <taxon>Eukaryota</taxon>
        <taxon>Fungi</taxon>
        <taxon>Dikarya</taxon>
        <taxon>Ascomycota</taxon>
        <taxon>Pezizomycotina</taxon>
        <taxon>Dothideomycetes</taxon>
        <taxon>Dothideomycetidae</taxon>
        <taxon>Mycosphaerellales</taxon>
        <taxon>Extremaceae</taxon>
        <taxon>Extremus</taxon>
    </lineage>
</organism>
<evidence type="ECO:0000256" key="2">
    <source>
        <dbReference type="ARBA" id="ARBA00009444"/>
    </source>
</evidence>
<dbReference type="Pfam" id="PF12734">
    <property type="entry name" value="CYSTM"/>
    <property type="match status" value="1"/>
</dbReference>
<keyword evidence="7" id="KW-1185">Reference proteome</keyword>
<evidence type="ECO:0000256" key="3">
    <source>
        <dbReference type="ARBA" id="ARBA00023136"/>
    </source>
</evidence>
<comment type="similarity">
    <text evidence="2">Belongs to the CYSTM1 family.</text>
</comment>
<feature type="region of interest" description="Disordered" evidence="4">
    <location>
        <begin position="1"/>
        <end position="89"/>
    </location>
</feature>
<evidence type="ECO:0000313" key="6">
    <source>
        <dbReference type="EMBL" id="KAK3051412.1"/>
    </source>
</evidence>
<evidence type="ECO:0000313" key="7">
    <source>
        <dbReference type="Proteomes" id="UP001271007"/>
    </source>
</evidence>
<evidence type="ECO:0000256" key="1">
    <source>
        <dbReference type="ARBA" id="ARBA00004370"/>
    </source>
</evidence>
<keyword evidence="3" id="KW-0472">Membrane</keyword>
<name>A0AAJ0DCS2_9PEZI</name>
<accession>A0AAJ0DCS2</accession>
<proteinExistence type="inferred from homology"/>
<dbReference type="Proteomes" id="UP001271007">
    <property type="component" value="Unassembled WGS sequence"/>
</dbReference>
<dbReference type="InterPro" id="IPR028144">
    <property type="entry name" value="CYSTM_dom"/>
</dbReference>